<evidence type="ECO:0000313" key="2">
    <source>
        <dbReference type="Proteomes" id="UP001196068"/>
    </source>
</evidence>
<dbReference type="AlphaFoldDB" id="A0AAF1K0U4"/>
<gene>
    <name evidence="1" type="ORF">GXW79_17855</name>
</gene>
<dbReference type="Proteomes" id="UP001196068">
    <property type="component" value="Unassembled WGS sequence"/>
</dbReference>
<reference evidence="1" key="2">
    <citation type="journal article" date="2021" name="Syst. Appl. Microbiol.">
        <title>Roseomonas hellenica sp. nov., isolated from roots of wild-growing Alkanna tinctoria.</title>
        <authorList>
            <person name="Rat A."/>
            <person name="Naranjo H.D."/>
            <person name="Lebbe L."/>
            <person name="Cnockaert M."/>
            <person name="Krigas N."/>
            <person name="Grigoriadou K."/>
            <person name="Maloupa E."/>
            <person name="Willems A."/>
        </authorList>
    </citation>
    <scope>NUCLEOTIDE SEQUENCE</scope>
    <source>
        <strain evidence="1">LMG 28251</strain>
    </source>
</reference>
<comment type="caution">
    <text evidence="1">The sequence shown here is derived from an EMBL/GenBank/DDBJ whole genome shotgun (WGS) entry which is preliminary data.</text>
</comment>
<keyword evidence="2" id="KW-1185">Reference proteome</keyword>
<organism evidence="1 2">
    <name type="scientific">Plastoroseomonas arctica</name>
    <dbReference type="NCBI Taxonomy" id="1509237"/>
    <lineage>
        <taxon>Bacteria</taxon>
        <taxon>Pseudomonadati</taxon>
        <taxon>Pseudomonadota</taxon>
        <taxon>Alphaproteobacteria</taxon>
        <taxon>Acetobacterales</taxon>
        <taxon>Acetobacteraceae</taxon>
        <taxon>Plastoroseomonas</taxon>
    </lineage>
</organism>
<accession>A0AAF1K0U4</accession>
<evidence type="ECO:0000313" key="1">
    <source>
        <dbReference type="EMBL" id="MBR0656948.1"/>
    </source>
</evidence>
<protein>
    <submittedName>
        <fullName evidence="1">Uncharacterized protein</fullName>
    </submittedName>
</protein>
<dbReference type="EMBL" id="JAAEDH010000024">
    <property type="protein sequence ID" value="MBR0656948.1"/>
    <property type="molecule type" value="Genomic_DNA"/>
</dbReference>
<dbReference type="RefSeq" id="WP_211875816.1">
    <property type="nucleotide sequence ID" value="NZ_JAAEDH010000024.1"/>
</dbReference>
<name>A0AAF1K0U4_9PROT</name>
<sequence length="113" mass="12281">MARAAEPGPTLSFAAGVPITLEDLIRERVTLEWEDRADQAAAAGRPLVHYPYDAARHGLRTLEDAIALALDGFHRNAFFVTVDDRQVTALDAPITLTPATMITFIRLVPLVSG</sequence>
<reference evidence="1" key="1">
    <citation type="submission" date="2020-01" db="EMBL/GenBank/DDBJ databases">
        <authorList>
            <person name="Rat A."/>
        </authorList>
    </citation>
    <scope>NUCLEOTIDE SEQUENCE</scope>
    <source>
        <strain evidence="1">LMG 28251</strain>
    </source>
</reference>
<proteinExistence type="predicted"/>